<evidence type="ECO:0000313" key="1">
    <source>
        <dbReference type="EMBL" id="TEB32478.1"/>
    </source>
</evidence>
<proteinExistence type="predicted"/>
<dbReference type="InterPro" id="IPR032675">
    <property type="entry name" value="LRR_dom_sf"/>
</dbReference>
<dbReference type="Proteomes" id="UP000298030">
    <property type="component" value="Unassembled WGS sequence"/>
</dbReference>
<name>A0A4Y7TEV6_COPMI</name>
<accession>A0A4Y7TEV6</accession>
<gene>
    <name evidence="1" type="ORF">FA13DRAFT_258371</name>
</gene>
<organism evidence="1 2">
    <name type="scientific">Coprinellus micaceus</name>
    <name type="common">Glistening ink-cap mushroom</name>
    <name type="synonym">Coprinus micaceus</name>
    <dbReference type="NCBI Taxonomy" id="71717"/>
    <lineage>
        <taxon>Eukaryota</taxon>
        <taxon>Fungi</taxon>
        <taxon>Dikarya</taxon>
        <taxon>Basidiomycota</taxon>
        <taxon>Agaricomycotina</taxon>
        <taxon>Agaricomycetes</taxon>
        <taxon>Agaricomycetidae</taxon>
        <taxon>Agaricales</taxon>
        <taxon>Agaricineae</taxon>
        <taxon>Psathyrellaceae</taxon>
        <taxon>Coprinellus</taxon>
    </lineage>
</organism>
<dbReference type="EMBL" id="QPFP01000015">
    <property type="protein sequence ID" value="TEB32478.1"/>
    <property type="molecule type" value="Genomic_DNA"/>
</dbReference>
<dbReference type="OrthoDB" id="3543113at2759"/>
<dbReference type="SUPFAM" id="SSF52058">
    <property type="entry name" value="L domain-like"/>
    <property type="match status" value="1"/>
</dbReference>
<evidence type="ECO:0008006" key="3">
    <source>
        <dbReference type="Google" id="ProtNLM"/>
    </source>
</evidence>
<keyword evidence="2" id="KW-1185">Reference proteome</keyword>
<reference evidence="1 2" key="1">
    <citation type="journal article" date="2019" name="Nat. Ecol. Evol.">
        <title>Megaphylogeny resolves global patterns of mushroom evolution.</title>
        <authorList>
            <person name="Varga T."/>
            <person name="Krizsan K."/>
            <person name="Foldi C."/>
            <person name="Dima B."/>
            <person name="Sanchez-Garcia M."/>
            <person name="Sanchez-Ramirez S."/>
            <person name="Szollosi G.J."/>
            <person name="Szarkandi J.G."/>
            <person name="Papp V."/>
            <person name="Albert L."/>
            <person name="Andreopoulos W."/>
            <person name="Angelini C."/>
            <person name="Antonin V."/>
            <person name="Barry K.W."/>
            <person name="Bougher N.L."/>
            <person name="Buchanan P."/>
            <person name="Buyck B."/>
            <person name="Bense V."/>
            <person name="Catcheside P."/>
            <person name="Chovatia M."/>
            <person name="Cooper J."/>
            <person name="Damon W."/>
            <person name="Desjardin D."/>
            <person name="Finy P."/>
            <person name="Geml J."/>
            <person name="Haridas S."/>
            <person name="Hughes K."/>
            <person name="Justo A."/>
            <person name="Karasinski D."/>
            <person name="Kautmanova I."/>
            <person name="Kiss B."/>
            <person name="Kocsube S."/>
            <person name="Kotiranta H."/>
            <person name="LaButti K.M."/>
            <person name="Lechner B.E."/>
            <person name="Liimatainen K."/>
            <person name="Lipzen A."/>
            <person name="Lukacs Z."/>
            <person name="Mihaltcheva S."/>
            <person name="Morgado L.N."/>
            <person name="Niskanen T."/>
            <person name="Noordeloos M.E."/>
            <person name="Ohm R.A."/>
            <person name="Ortiz-Santana B."/>
            <person name="Ovrebo C."/>
            <person name="Racz N."/>
            <person name="Riley R."/>
            <person name="Savchenko A."/>
            <person name="Shiryaev A."/>
            <person name="Soop K."/>
            <person name="Spirin V."/>
            <person name="Szebenyi C."/>
            <person name="Tomsovsky M."/>
            <person name="Tulloss R.E."/>
            <person name="Uehling J."/>
            <person name="Grigoriev I.V."/>
            <person name="Vagvolgyi C."/>
            <person name="Papp T."/>
            <person name="Martin F.M."/>
            <person name="Miettinen O."/>
            <person name="Hibbett D.S."/>
            <person name="Nagy L.G."/>
        </authorList>
    </citation>
    <scope>NUCLEOTIDE SEQUENCE [LARGE SCALE GENOMIC DNA]</scope>
    <source>
        <strain evidence="1 2">FP101781</strain>
    </source>
</reference>
<dbReference type="AlphaFoldDB" id="A0A4Y7TEV6"/>
<protein>
    <recommendedName>
        <fullName evidence="3">F-box domain-containing protein</fullName>
    </recommendedName>
</protein>
<dbReference type="Gene3D" id="3.80.10.10">
    <property type="entry name" value="Ribonuclease Inhibitor"/>
    <property type="match status" value="1"/>
</dbReference>
<comment type="caution">
    <text evidence="1">The sequence shown here is derived from an EMBL/GenBank/DDBJ whole genome shotgun (WGS) entry which is preliminary data.</text>
</comment>
<sequence length="461" mass="51607">MGILTGEHTVVFPEVDFTRQDLQRYMNYAPLIRELHFKQTLEIRFLSQDLLRSFQKALGDEPGVLSPNLASFAWLVDLDHWLAPKVLRQIPLTLSLFVGNSVKSLQCRLGRDLNIRMVLSTSGRLPNLQHLTFFGRAQDSLEDSLTPYPWTNLQSISLVGPSVSVIPHLARLPRLYTIRIKYMRDTILGPAAAHAVASDPSSFKALKEIGVHGHELAYAAKVFSYLPPTNSVHYAHCSTSSAATPEECNASIDILQNHLNPSTVQWLEVRDLVNDGSSSFSGKRLTESDGVGAYVDAVVDISPLFKFTGVRVLFLCVHPRALVTPTHSEMVPKCWPRIQHLDLCSTLPIGRLPSIDYTHLLQVVRGCKSLQVLGLPFDGTQLPDVDDVMVVSFSVKTLRVCGSPLQSDIEQMEDILWKTLPHLNTLNFTYHPWLHVEGPSNTLWNRIAEEMELEVCDESED</sequence>
<evidence type="ECO:0000313" key="2">
    <source>
        <dbReference type="Proteomes" id="UP000298030"/>
    </source>
</evidence>